<keyword evidence="1" id="KW-0479">Metal-binding</keyword>
<dbReference type="EMBL" id="MFID01000003">
    <property type="protein sequence ID" value="OGF81861.1"/>
    <property type="molecule type" value="Genomic_DNA"/>
</dbReference>
<evidence type="ECO:0000256" key="1">
    <source>
        <dbReference type="ARBA" id="ARBA00022723"/>
    </source>
</evidence>
<feature type="domain" description="Pectate lyase" evidence="4">
    <location>
        <begin position="38"/>
        <end position="283"/>
    </location>
</feature>
<reference evidence="5 6" key="1">
    <citation type="journal article" date="2016" name="Nat. Commun.">
        <title>Thousands of microbial genomes shed light on interconnected biogeochemical processes in an aquifer system.</title>
        <authorList>
            <person name="Anantharaman K."/>
            <person name="Brown C.T."/>
            <person name="Hug L.A."/>
            <person name="Sharon I."/>
            <person name="Castelle C.J."/>
            <person name="Probst A.J."/>
            <person name="Thomas B.C."/>
            <person name="Singh A."/>
            <person name="Wilkins M.J."/>
            <person name="Karaoz U."/>
            <person name="Brodie E.L."/>
            <person name="Williams K.H."/>
            <person name="Hubbard S.S."/>
            <person name="Banfield J.F."/>
        </authorList>
    </citation>
    <scope>NUCLEOTIDE SEQUENCE [LARGE SCALE GENOMIC DNA]</scope>
</reference>
<comment type="caution">
    <text evidence="5">The sequence shown here is derived from an EMBL/GenBank/DDBJ whole genome shotgun (WGS) entry which is preliminary data.</text>
</comment>
<evidence type="ECO:0000313" key="6">
    <source>
        <dbReference type="Proteomes" id="UP000178114"/>
    </source>
</evidence>
<dbReference type="STRING" id="1798351.A2930_01970"/>
<name>A0A1F5X2R9_9BACT</name>
<dbReference type="Gene3D" id="2.160.20.10">
    <property type="entry name" value="Single-stranded right-handed beta-helix, Pectin lyase-like"/>
    <property type="match status" value="1"/>
</dbReference>
<dbReference type="GO" id="GO:0046872">
    <property type="term" value="F:metal ion binding"/>
    <property type="evidence" value="ECO:0007669"/>
    <property type="project" value="UniProtKB-KW"/>
</dbReference>
<protein>
    <recommendedName>
        <fullName evidence="4">Pectate lyase domain-containing protein</fullName>
    </recommendedName>
</protein>
<keyword evidence="2" id="KW-0325">Glycoprotein</keyword>
<evidence type="ECO:0000313" key="5">
    <source>
        <dbReference type="EMBL" id="OGF81861.1"/>
    </source>
</evidence>
<organism evidence="5 6">
    <name type="scientific">Candidatus Giovannonibacteria bacterium RIFCSPLOWO2_01_FULL_45_34</name>
    <dbReference type="NCBI Taxonomy" id="1798351"/>
    <lineage>
        <taxon>Bacteria</taxon>
        <taxon>Candidatus Giovannoniibacteriota</taxon>
    </lineage>
</organism>
<evidence type="ECO:0000259" key="4">
    <source>
        <dbReference type="SMART" id="SM00656"/>
    </source>
</evidence>
<evidence type="ECO:0000256" key="3">
    <source>
        <dbReference type="ARBA" id="ARBA00023239"/>
    </source>
</evidence>
<dbReference type="InterPro" id="IPR052063">
    <property type="entry name" value="Polysaccharide_Lyase_1"/>
</dbReference>
<dbReference type="AlphaFoldDB" id="A0A1F5X2R9"/>
<keyword evidence="3" id="KW-0456">Lyase</keyword>
<gene>
    <name evidence="5" type="ORF">A2930_01970</name>
</gene>
<dbReference type="Proteomes" id="UP000178114">
    <property type="component" value="Unassembled WGS sequence"/>
</dbReference>
<proteinExistence type="predicted"/>
<dbReference type="InterPro" id="IPR012334">
    <property type="entry name" value="Pectin_lyas_fold"/>
</dbReference>
<accession>A0A1F5X2R9</accession>
<dbReference type="GO" id="GO:0016829">
    <property type="term" value="F:lyase activity"/>
    <property type="evidence" value="ECO:0007669"/>
    <property type="project" value="UniProtKB-KW"/>
</dbReference>
<dbReference type="SMART" id="SM00656">
    <property type="entry name" value="Amb_all"/>
    <property type="match status" value="1"/>
</dbReference>
<sequence length="882" mass="92920">MKYIAPVPTSTPTPPPPGTACANPANGYEGFGNASGGAGKNIYRVTNLNDSGTGSLRDAVAQSSRCVIFDVSGVINLSSDISIMGSFVTIDGFTAPFAGITLNNGGLRIRGGNGAHDVIVRGIRVRNAPGDGFNIANGAYKVAVDHVSVSNSGDGNIDITQPGTRDVTVSWSILANAGLDTGGGEKNMLLADRSTRMTLHHNLFTKSSSRNPQLSYDDTTDPVSAKIVDADTSLDMRNNVITEGVTRVRNGGRANIVNNYYFGGSGSIEILSPGGAHTSGNVSKSGVNLNIGSIQTALTAPAIATTDAVSAACAVFAGAGVRPLDSIDNGNLSQISLACGPVPSPTPTPISAKFSLGDKVKVIQNVNVRQTAGGTLFGVQYTGSLGTVIGGPQYAILPSNGQYYQWWNINFDNAPDGWSGEDYLEKYSDVSPQTPSVKITYPVANSTLTSKNTAVEGTCSNYSGTVDVFYYSDKKEETFVQCVSGKWSIPNLSINSNAGSGSFDLYAIVYPPTSVSVQDIIKLYFNWSDAPSITVISPNGGESWAMNSSQTIKWVSHGTHVTISLVSLDKTKEVYGLLGSIPNDGSETMWLPSDLPLGQYYLRVRCVGNCTSSAQQYDDSDAPFSIVAQIAPTPTINAIASYISGTIDKVGNTGGINTDAPDGINDEHILLGGVSGTISKVRIAGSSGGIWETPYNGSNWIVGLRPQSDPSKVDLYFNFWRQASSYTVSITFSNGATQTIPVSVPVVQPTPTPPSGVSVTLNLVGNPATGPYTLEAQTSVAGDIKVEFWVDGNLYRTENFYPYTLFGDNGSSFFTGTLGQGSHTVSAKVYGQNSSTLLAEASTAINDGNISFLVPSKSALAIVFDQVDELKFIFERLKFLLR</sequence>
<dbReference type="PANTHER" id="PTHR42970:SF1">
    <property type="entry name" value="PECTATE LYASE C-RELATED"/>
    <property type="match status" value="1"/>
</dbReference>
<evidence type="ECO:0000256" key="2">
    <source>
        <dbReference type="ARBA" id="ARBA00023180"/>
    </source>
</evidence>
<dbReference type="SUPFAM" id="SSF51126">
    <property type="entry name" value="Pectin lyase-like"/>
    <property type="match status" value="1"/>
</dbReference>
<dbReference type="InterPro" id="IPR011050">
    <property type="entry name" value="Pectin_lyase_fold/virulence"/>
</dbReference>
<dbReference type="PANTHER" id="PTHR42970">
    <property type="entry name" value="PECTATE LYASE C-RELATED"/>
    <property type="match status" value="1"/>
</dbReference>
<dbReference type="InterPro" id="IPR002022">
    <property type="entry name" value="Pec_lyase"/>
</dbReference>